<keyword evidence="5" id="KW-1185">Reference proteome</keyword>
<feature type="region of interest" description="Disordered" evidence="1">
    <location>
        <begin position="180"/>
        <end position="209"/>
    </location>
</feature>
<feature type="domain" description="DUF4124" evidence="3">
    <location>
        <begin position="12"/>
        <end position="60"/>
    </location>
</feature>
<feature type="compositionally biased region" description="Low complexity" evidence="1">
    <location>
        <begin position="183"/>
        <end position="209"/>
    </location>
</feature>
<evidence type="ECO:0000313" key="4">
    <source>
        <dbReference type="EMBL" id="AQZ93933.1"/>
    </source>
</evidence>
<dbReference type="RefSeq" id="WP_080048788.1">
    <property type="nucleotide sequence ID" value="NZ_CP020100.1"/>
</dbReference>
<evidence type="ECO:0000259" key="3">
    <source>
        <dbReference type="Pfam" id="PF13511"/>
    </source>
</evidence>
<dbReference type="PROSITE" id="PS50194">
    <property type="entry name" value="FILAMIN_REPEAT"/>
    <property type="match status" value="1"/>
</dbReference>
<dbReference type="KEGG" id="ppha:BVH74_03835"/>
<evidence type="ECO:0000313" key="5">
    <source>
        <dbReference type="Proteomes" id="UP000243488"/>
    </source>
</evidence>
<name>A0A1V0B1W8_9GAMM</name>
<dbReference type="EMBL" id="CP020100">
    <property type="protein sequence ID" value="AQZ93933.1"/>
    <property type="molecule type" value="Genomic_DNA"/>
</dbReference>
<proteinExistence type="predicted"/>
<accession>A0A1V0B1W8</accession>
<evidence type="ECO:0000256" key="2">
    <source>
        <dbReference type="SAM" id="SignalP"/>
    </source>
</evidence>
<dbReference type="InterPro" id="IPR017868">
    <property type="entry name" value="Filamin/ABP280_repeat-like"/>
</dbReference>
<dbReference type="Proteomes" id="UP000243488">
    <property type="component" value="Chromosome"/>
</dbReference>
<protein>
    <recommendedName>
        <fullName evidence="3">DUF4124 domain-containing protein</fullName>
    </recommendedName>
</protein>
<dbReference type="AlphaFoldDB" id="A0A1V0B1W8"/>
<sequence>MPRILPLTALPLLLALPLAAAAQIYTWTDADGNKVFSDQPGPGASTLEVGPTNTVEPPRRTEIRSPGTSDQPAAGPAYQRLEITSPSNDEAIRSNEGNLVLSVTTDPGLSGSHLLRVELDGELTDVSSPGRGQRNHLLSLTNIDRGSHQLAVVVVDARGNVLQRSSAITVHLQRTSLLQPGRAGSNQAPQAPNAPRAPNVPAPGRSGGS</sequence>
<feature type="signal peptide" evidence="2">
    <location>
        <begin position="1"/>
        <end position="22"/>
    </location>
</feature>
<dbReference type="InterPro" id="IPR025392">
    <property type="entry name" value="DUF4124"/>
</dbReference>
<evidence type="ECO:0000256" key="1">
    <source>
        <dbReference type="SAM" id="MobiDB-lite"/>
    </source>
</evidence>
<feature type="chain" id="PRO_5012369310" description="DUF4124 domain-containing protein" evidence="2">
    <location>
        <begin position="23"/>
        <end position="209"/>
    </location>
</feature>
<gene>
    <name evidence="4" type="ORF">BVH74_03835</name>
</gene>
<keyword evidence="2" id="KW-0732">Signal</keyword>
<dbReference type="STRING" id="1931241.BVH74_03835"/>
<feature type="region of interest" description="Disordered" evidence="1">
    <location>
        <begin position="36"/>
        <end position="76"/>
    </location>
</feature>
<organism evidence="4 5">
    <name type="scientific">Halopseudomonas phragmitis</name>
    <dbReference type="NCBI Taxonomy" id="1931241"/>
    <lineage>
        <taxon>Bacteria</taxon>
        <taxon>Pseudomonadati</taxon>
        <taxon>Pseudomonadota</taxon>
        <taxon>Gammaproteobacteria</taxon>
        <taxon>Pseudomonadales</taxon>
        <taxon>Pseudomonadaceae</taxon>
        <taxon>Halopseudomonas</taxon>
    </lineage>
</organism>
<reference evidence="4 5" key="1">
    <citation type="submission" date="2017-03" db="EMBL/GenBank/DDBJ databases">
        <title>Complete genome sequence of the novel DNRA strain Pseudomonas sp. S-6-2 isolated from Chinese polluted river sediment. Journal of Biotechnology.</title>
        <authorList>
            <person name="Li J."/>
            <person name="Xiang F."/>
            <person name="Wang L."/>
            <person name="Xi L."/>
            <person name="Liu J."/>
        </authorList>
    </citation>
    <scope>NUCLEOTIDE SEQUENCE [LARGE SCALE GENOMIC DNA]</scope>
    <source>
        <strain evidence="4 5">S-6-2</strain>
    </source>
</reference>
<dbReference type="Pfam" id="PF13511">
    <property type="entry name" value="DUF4124"/>
    <property type="match status" value="1"/>
</dbReference>